<dbReference type="RefSeq" id="WP_073393002.1">
    <property type="nucleotide sequence ID" value="NZ_FQXL01000006.1"/>
</dbReference>
<dbReference type="GO" id="GO:0000976">
    <property type="term" value="F:transcription cis-regulatory region binding"/>
    <property type="evidence" value="ECO:0007669"/>
    <property type="project" value="TreeGrafter"/>
</dbReference>
<dbReference type="PROSITE" id="PS50932">
    <property type="entry name" value="HTH_LACI_2"/>
    <property type="match status" value="1"/>
</dbReference>
<dbReference type="Proteomes" id="UP000076603">
    <property type="component" value="Unassembled WGS sequence"/>
</dbReference>
<evidence type="ECO:0000259" key="4">
    <source>
        <dbReference type="PROSITE" id="PS50932"/>
    </source>
</evidence>
<dbReference type="PANTHER" id="PTHR30146:SF109">
    <property type="entry name" value="HTH-TYPE TRANSCRIPTIONAL REGULATOR GALS"/>
    <property type="match status" value="1"/>
</dbReference>
<dbReference type="InterPro" id="IPR046335">
    <property type="entry name" value="LacI/GalR-like_sensor"/>
</dbReference>
<dbReference type="Gene3D" id="3.40.50.2300">
    <property type="match status" value="2"/>
</dbReference>
<dbReference type="SUPFAM" id="SSF47413">
    <property type="entry name" value="lambda repressor-like DNA-binding domains"/>
    <property type="match status" value="1"/>
</dbReference>
<feature type="domain" description="HTH lacI-type" evidence="4">
    <location>
        <begin position="6"/>
        <end position="60"/>
    </location>
</feature>
<comment type="caution">
    <text evidence="5">The sequence shown here is derived from an EMBL/GenBank/DDBJ whole genome shotgun (WGS) entry which is preliminary data.</text>
</comment>
<keyword evidence="1" id="KW-0805">Transcription regulation</keyword>
<organism evidence="5 6">
    <name type="scientific">Clostridium magnum DSM 2767</name>
    <dbReference type="NCBI Taxonomy" id="1121326"/>
    <lineage>
        <taxon>Bacteria</taxon>
        <taxon>Bacillati</taxon>
        <taxon>Bacillota</taxon>
        <taxon>Clostridia</taxon>
        <taxon>Eubacteriales</taxon>
        <taxon>Clostridiaceae</taxon>
        <taxon>Clostridium</taxon>
    </lineage>
</organism>
<keyword evidence="2" id="KW-0238">DNA-binding</keyword>
<keyword evidence="3" id="KW-0804">Transcription</keyword>
<evidence type="ECO:0000313" key="6">
    <source>
        <dbReference type="Proteomes" id="UP000076603"/>
    </source>
</evidence>
<protein>
    <submittedName>
        <fullName evidence="5">HTH-type transcriptional regulator DegA</fullName>
    </submittedName>
</protein>
<dbReference type="STRING" id="1121326.CLMAG_46500"/>
<evidence type="ECO:0000256" key="3">
    <source>
        <dbReference type="ARBA" id="ARBA00023163"/>
    </source>
</evidence>
<dbReference type="PANTHER" id="PTHR30146">
    <property type="entry name" value="LACI-RELATED TRANSCRIPTIONAL REPRESSOR"/>
    <property type="match status" value="1"/>
</dbReference>
<dbReference type="AlphaFoldDB" id="A0A162RN91"/>
<keyword evidence="6" id="KW-1185">Reference proteome</keyword>
<dbReference type="SUPFAM" id="SSF53822">
    <property type="entry name" value="Periplasmic binding protein-like I"/>
    <property type="match status" value="1"/>
</dbReference>
<dbReference type="SMART" id="SM00354">
    <property type="entry name" value="HTH_LACI"/>
    <property type="match status" value="1"/>
</dbReference>
<dbReference type="CDD" id="cd06267">
    <property type="entry name" value="PBP1_LacI_sugar_binding-like"/>
    <property type="match status" value="1"/>
</dbReference>
<dbReference type="PATRIC" id="fig|1121326.3.peg.4710"/>
<dbReference type="InterPro" id="IPR000843">
    <property type="entry name" value="HTH_LacI"/>
</dbReference>
<dbReference type="Pfam" id="PF13377">
    <property type="entry name" value="Peripla_BP_3"/>
    <property type="match status" value="1"/>
</dbReference>
<dbReference type="Gene3D" id="1.10.260.40">
    <property type="entry name" value="lambda repressor-like DNA-binding domains"/>
    <property type="match status" value="1"/>
</dbReference>
<evidence type="ECO:0000313" key="5">
    <source>
        <dbReference type="EMBL" id="KZL90157.1"/>
    </source>
</evidence>
<proteinExistence type="predicted"/>
<name>A0A162RN91_9CLOT</name>
<gene>
    <name evidence="5" type="primary">degA_1</name>
    <name evidence="5" type="ORF">CLMAG_46500</name>
</gene>
<dbReference type="GO" id="GO:0003700">
    <property type="term" value="F:DNA-binding transcription factor activity"/>
    <property type="evidence" value="ECO:0007669"/>
    <property type="project" value="TreeGrafter"/>
</dbReference>
<dbReference type="InterPro" id="IPR010982">
    <property type="entry name" value="Lambda_DNA-bd_dom_sf"/>
</dbReference>
<dbReference type="EMBL" id="LWAE01000006">
    <property type="protein sequence ID" value="KZL90157.1"/>
    <property type="molecule type" value="Genomic_DNA"/>
</dbReference>
<evidence type="ECO:0000256" key="2">
    <source>
        <dbReference type="ARBA" id="ARBA00023125"/>
    </source>
</evidence>
<dbReference type="Pfam" id="PF00356">
    <property type="entry name" value="LacI"/>
    <property type="match status" value="1"/>
</dbReference>
<reference evidence="5 6" key="1">
    <citation type="submission" date="2016-04" db="EMBL/GenBank/DDBJ databases">
        <title>Genome sequence of Clostridium magnum DSM 2767.</title>
        <authorList>
            <person name="Poehlein A."/>
            <person name="Uhlig R."/>
            <person name="Fischer R."/>
            <person name="Bahl H."/>
            <person name="Daniel R."/>
        </authorList>
    </citation>
    <scope>NUCLEOTIDE SEQUENCE [LARGE SCALE GENOMIC DNA]</scope>
    <source>
        <strain evidence="5 6">DSM 2767</strain>
    </source>
</reference>
<dbReference type="InterPro" id="IPR028082">
    <property type="entry name" value="Peripla_BP_I"/>
</dbReference>
<sequence>MKNEKYTISDVAKMLGVSRSTVSRAISNSPGVGDELRKKVLDFVDKIGYKPNTIAQSLSKGKINIIALIFGDVRNPFYADLAFNIQKILSNNGYMVMVFNSEYEEKNEIEFIRLAQQFNFAGLILLTAQTDEIKNELKTVNMPVVLVNRILDSYDGDSVLLDNFQAGYIAVRHLIELGHTYIGFIGGQKNSSAANQRYEGYRQALKNYHLPFNEKSVMYSDLKIETAYEIAKEYVSDIKNRPSALVIINDMTALSFIDYCKKTNIKIPEMLSIVSFDNIVFSAMHDISLTTVSQHVDKMSEHATRLIIKQLEEPDAKSERIILEPKLIIRNSTGPFNPDRFEE</sequence>
<dbReference type="CDD" id="cd01392">
    <property type="entry name" value="HTH_LacI"/>
    <property type="match status" value="1"/>
</dbReference>
<evidence type="ECO:0000256" key="1">
    <source>
        <dbReference type="ARBA" id="ARBA00023015"/>
    </source>
</evidence>
<accession>A0A162RN91</accession>